<evidence type="ECO:0000256" key="1">
    <source>
        <dbReference type="ARBA" id="ARBA00003408"/>
    </source>
</evidence>
<evidence type="ECO:0000256" key="8">
    <source>
        <dbReference type="ARBA" id="ARBA00022692"/>
    </source>
</evidence>
<dbReference type="InterPro" id="IPR050222">
    <property type="entry name" value="MATE_MdtK"/>
</dbReference>
<keyword evidence="11 13" id="KW-0472">Membrane</keyword>
<evidence type="ECO:0000256" key="11">
    <source>
        <dbReference type="ARBA" id="ARBA00023136"/>
    </source>
</evidence>
<comment type="caution">
    <text evidence="14">The sequence shown here is derived from an EMBL/GenBank/DDBJ whole genome shotgun (WGS) entry which is preliminary data.</text>
</comment>
<keyword evidence="5" id="KW-0813">Transport</keyword>
<comment type="similarity">
    <text evidence="3">Belongs to the multi antimicrobial extrusion (MATE) (TC 2.A.66.1) family.</text>
</comment>
<comment type="subcellular location">
    <subcellularLocation>
        <location evidence="2">Cell membrane</location>
        <topology evidence="2">Multi-pass membrane protein</topology>
    </subcellularLocation>
</comment>
<dbReference type="GO" id="GO:0005886">
    <property type="term" value="C:plasma membrane"/>
    <property type="evidence" value="ECO:0007669"/>
    <property type="project" value="UniProtKB-SubCell"/>
</dbReference>
<comment type="function">
    <text evidence="1">Multidrug efflux pump.</text>
</comment>
<evidence type="ECO:0000313" key="14">
    <source>
        <dbReference type="EMBL" id="MBC5999225.1"/>
    </source>
</evidence>
<evidence type="ECO:0000256" key="9">
    <source>
        <dbReference type="ARBA" id="ARBA00022989"/>
    </source>
</evidence>
<organism evidence="14 15">
    <name type="scientific">Lentihominibacter faecis</name>
    <dbReference type="NCBI Taxonomy" id="2764712"/>
    <lineage>
        <taxon>Bacteria</taxon>
        <taxon>Bacillati</taxon>
        <taxon>Bacillota</taxon>
        <taxon>Clostridia</taxon>
        <taxon>Peptostreptococcales</taxon>
        <taxon>Anaerovoracaceae</taxon>
        <taxon>Lentihominibacter</taxon>
    </lineage>
</organism>
<dbReference type="NCBIfam" id="TIGR00797">
    <property type="entry name" value="matE"/>
    <property type="match status" value="1"/>
</dbReference>
<dbReference type="CDD" id="cd13137">
    <property type="entry name" value="MATE_NorM_like"/>
    <property type="match status" value="1"/>
</dbReference>
<dbReference type="Proteomes" id="UP000644115">
    <property type="component" value="Unassembled WGS sequence"/>
</dbReference>
<dbReference type="Pfam" id="PF01554">
    <property type="entry name" value="MatE"/>
    <property type="match status" value="2"/>
</dbReference>
<evidence type="ECO:0000256" key="4">
    <source>
        <dbReference type="ARBA" id="ARBA00020268"/>
    </source>
</evidence>
<evidence type="ECO:0000256" key="3">
    <source>
        <dbReference type="ARBA" id="ARBA00010199"/>
    </source>
</evidence>
<reference evidence="14" key="1">
    <citation type="submission" date="2020-08" db="EMBL/GenBank/DDBJ databases">
        <authorList>
            <person name="Liu C."/>
            <person name="Sun Q."/>
        </authorList>
    </citation>
    <scope>NUCLEOTIDE SEQUENCE</scope>
    <source>
        <strain evidence="14">BX16</strain>
    </source>
</reference>
<name>A0A923NFI3_9FIRM</name>
<evidence type="ECO:0000313" key="15">
    <source>
        <dbReference type="Proteomes" id="UP000644115"/>
    </source>
</evidence>
<evidence type="ECO:0000256" key="6">
    <source>
        <dbReference type="ARBA" id="ARBA00022449"/>
    </source>
</evidence>
<feature type="transmembrane region" description="Helical" evidence="13">
    <location>
        <begin position="12"/>
        <end position="36"/>
    </location>
</feature>
<proteinExistence type="inferred from homology"/>
<feature type="transmembrane region" description="Helical" evidence="13">
    <location>
        <begin position="274"/>
        <end position="293"/>
    </location>
</feature>
<keyword evidence="8 13" id="KW-0812">Transmembrane</keyword>
<evidence type="ECO:0000256" key="13">
    <source>
        <dbReference type="SAM" id="Phobius"/>
    </source>
</evidence>
<gene>
    <name evidence="14" type="ORF">H8876_04345</name>
</gene>
<accession>A0A923NFI3</accession>
<evidence type="ECO:0000256" key="2">
    <source>
        <dbReference type="ARBA" id="ARBA00004651"/>
    </source>
</evidence>
<evidence type="ECO:0000256" key="7">
    <source>
        <dbReference type="ARBA" id="ARBA00022475"/>
    </source>
</evidence>
<evidence type="ECO:0000256" key="12">
    <source>
        <dbReference type="ARBA" id="ARBA00031636"/>
    </source>
</evidence>
<feature type="transmembrane region" description="Helical" evidence="13">
    <location>
        <begin position="87"/>
        <end position="105"/>
    </location>
</feature>
<feature type="transmembrane region" description="Helical" evidence="13">
    <location>
        <begin position="48"/>
        <end position="67"/>
    </location>
</feature>
<dbReference type="PIRSF" id="PIRSF006603">
    <property type="entry name" value="DinF"/>
    <property type="match status" value="1"/>
</dbReference>
<feature type="transmembrane region" description="Helical" evidence="13">
    <location>
        <begin position="346"/>
        <end position="366"/>
    </location>
</feature>
<keyword evidence="6" id="KW-0050">Antiport</keyword>
<dbReference type="EMBL" id="JACRWC010000056">
    <property type="protein sequence ID" value="MBC5999225.1"/>
    <property type="molecule type" value="Genomic_DNA"/>
</dbReference>
<feature type="transmembrane region" description="Helical" evidence="13">
    <location>
        <begin position="128"/>
        <end position="149"/>
    </location>
</feature>
<keyword evidence="10" id="KW-0406">Ion transport</keyword>
<keyword evidence="7" id="KW-1003">Cell membrane</keyword>
<dbReference type="GO" id="GO:0006811">
    <property type="term" value="P:monoatomic ion transport"/>
    <property type="evidence" value="ECO:0007669"/>
    <property type="project" value="UniProtKB-KW"/>
</dbReference>
<feature type="transmembrane region" description="Helical" evidence="13">
    <location>
        <begin position="250"/>
        <end position="268"/>
    </location>
</feature>
<feature type="transmembrane region" description="Helical" evidence="13">
    <location>
        <begin position="314"/>
        <end position="334"/>
    </location>
</feature>
<dbReference type="PANTHER" id="PTHR43298:SF2">
    <property type="entry name" value="FMN_FAD EXPORTER YEEO-RELATED"/>
    <property type="match status" value="1"/>
</dbReference>
<evidence type="ECO:0000256" key="5">
    <source>
        <dbReference type="ARBA" id="ARBA00022448"/>
    </source>
</evidence>
<keyword evidence="15" id="KW-1185">Reference proteome</keyword>
<sequence length="441" mass="47923">MFTNKYLIRLLWPLFVEQLLVFAVGIADSFMVASVGEEAVSAVSLVDSIMMLLITIMTALATGGAVVVGQFLGQKKEAEARKAGDQLLLFVTALSLIIVAVMYIFRKGLLPLVFGDVEPQVMAYCNTYYKIVVATVPLIAVYNAGAALFRSIGNSKIAMKISLLMNVINISGNAVLLYGFHCGVEGVAIPTLAARFVAALIVIKALRNPDLAVHLSRPFVWRPNWKLIKNILRIGIPNGIENSMFQLGKLLLLSMISGFGTTAIAANAVANTVAMIAVLPGMAVGYGIVSVISQCVGSGDYEQVRYYGRKLIKWVYLLMGIVDILIILLIPVIIDLYGLSEATGDLAGKIILFHNICAIVIWPISFSLPNVLRAASDVMYTMIIGVGSMWVFRILSGYLLGSVLGMGVFGVWVAMIIDWVVRSVCFIIRYHGGKWKHPAVR</sequence>
<dbReference type="AlphaFoldDB" id="A0A923NFI3"/>
<keyword evidence="9 13" id="KW-1133">Transmembrane helix</keyword>
<dbReference type="GO" id="GO:0042910">
    <property type="term" value="F:xenobiotic transmembrane transporter activity"/>
    <property type="evidence" value="ECO:0007669"/>
    <property type="project" value="InterPro"/>
</dbReference>
<dbReference type="InterPro" id="IPR002528">
    <property type="entry name" value="MATE_fam"/>
</dbReference>
<dbReference type="PANTHER" id="PTHR43298">
    <property type="entry name" value="MULTIDRUG RESISTANCE PROTEIN NORM-RELATED"/>
    <property type="match status" value="1"/>
</dbReference>
<protein>
    <recommendedName>
        <fullName evidence="4">Probable multidrug resistance protein NorM</fullName>
    </recommendedName>
    <alternativeName>
        <fullName evidence="12">Multidrug-efflux transporter</fullName>
    </alternativeName>
</protein>
<dbReference type="GO" id="GO:0015297">
    <property type="term" value="F:antiporter activity"/>
    <property type="evidence" value="ECO:0007669"/>
    <property type="project" value="UniProtKB-KW"/>
</dbReference>
<dbReference type="InterPro" id="IPR048279">
    <property type="entry name" value="MdtK-like"/>
</dbReference>
<evidence type="ECO:0000256" key="10">
    <source>
        <dbReference type="ARBA" id="ARBA00023065"/>
    </source>
</evidence>